<dbReference type="PANTHER" id="PTHR13887">
    <property type="entry name" value="GLUTATHIONE S-TRANSFERASE KAPPA"/>
    <property type="match status" value="1"/>
</dbReference>
<feature type="domain" description="DSBA-like thioredoxin" evidence="1">
    <location>
        <begin position="8"/>
        <end position="206"/>
    </location>
</feature>
<organism evidence="2 3">
    <name type="scientific">Acinetobacter celticus</name>
    <dbReference type="NCBI Taxonomy" id="1891224"/>
    <lineage>
        <taxon>Bacteria</taxon>
        <taxon>Pseudomonadati</taxon>
        <taxon>Pseudomonadota</taxon>
        <taxon>Gammaproteobacteria</taxon>
        <taxon>Moraxellales</taxon>
        <taxon>Moraxellaceae</taxon>
        <taxon>Acinetobacter</taxon>
    </lineage>
</organism>
<dbReference type="GO" id="GO:0016491">
    <property type="term" value="F:oxidoreductase activity"/>
    <property type="evidence" value="ECO:0007669"/>
    <property type="project" value="InterPro"/>
</dbReference>
<evidence type="ECO:0000313" key="2">
    <source>
        <dbReference type="EMBL" id="ODA13891.1"/>
    </source>
</evidence>
<keyword evidence="3" id="KW-1185">Reference proteome</keyword>
<dbReference type="RefSeq" id="WP_068886166.1">
    <property type="nucleotide sequence ID" value="NZ_CBCRUU010000020.1"/>
</dbReference>
<dbReference type="CDD" id="cd03024">
    <property type="entry name" value="DsbA_FrnE"/>
    <property type="match status" value="1"/>
</dbReference>
<proteinExistence type="predicted"/>
<dbReference type="Proteomes" id="UP000186553">
    <property type="component" value="Unassembled WGS sequence"/>
</dbReference>
<dbReference type="STRING" id="1891224.BBP83_14820"/>
<protein>
    <submittedName>
        <fullName evidence="2">Disulfide bond formation protein DsbA</fullName>
    </submittedName>
</protein>
<dbReference type="InterPro" id="IPR036249">
    <property type="entry name" value="Thioredoxin-like_sf"/>
</dbReference>
<evidence type="ECO:0000259" key="1">
    <source>
        <dbReference type="Pfam" id="PF01323"/>
    </source>
</evidence>
<dbReference type="InterPro" id="IPR001853">
    <property type="entry name" value="DSBA-like_thioredoxin_dom"/>
</dbReference>
<dbReference type="PANTHER" id="PTHR13887:SF41">
    <property type="entry name" value="THIOREDOXIN SUPERFAMILY PROTEIN"/>
    <property type="match status" value="1"/>
</dbReference>
<comment type="caution">
    <text evidence="2">The sequence shown here is derived from an EMBL/GenBank/DDBJ whole genome shotgun (WGS) entry which is preliminary data.</text>
</comment>
<sequence length="218" mass="24379">MMSRILSIDVFFDFICPWCLIGKRQLESAIKKLQQSHPDVDVLLRWHGVQLLPQIPLDGVPFEAFYLKRLGSVTAMRMRQAQVRQAAKVVGVDIDFERIYRMPNTAKAHSLFINAFKISSPEQIERLLEGLFSAYFHHSENIGESAVLRKIAMYCGYAEDVIEQILTQPNIPFISKDTGGKGVPYFVFGGSFAMAGAHPADALYKAMLDALAVQGQAV</sequence>
<dbReference type="Pfam" id="PF01323">
    <property type="entry name" value="DSBA"/>
    <property type="match status" value="1"/>
</dbReference>
<gene>
    <name evidence="2" type="ORF">BBP83_14820</name>
</gene>
<accession>A0A1C3CYQ0</accession>
<dbReference type="EMBL" id="MBDL01000006">
    <property type="protein sequence ID" value="ODA13891.1"/>
    <property type="molecule type" value="Genomic_DNA"/>
</dbReference>
<dbReference type="SUPFAM" id="SSF52833">
    <property type="entry name" value="Thioredoxin-like"/>
    <property type="match status" value="1"/>
</dbReference>
<name>A0A1C3CYQ0_9GAMM</name>
<evidence type="ECO:0000313" key="3">
    <source>
        <dbReference type="Proteomes" id="UP000186553"/>
    </source>
</evidence>
<reference evidence="2 3" key="1">
    <citation type="submission" date="2016-07" db="EMBL/GenBank/DDBJ databases">
        <title>Acinetobacter sp. ANC 4603.</title>
        <authorList>
            <person name="Radolfova-Krizova L."/>
            <person name="Nemec A."/>
        </authorList>
    </citation>
    <scope>NUCLEOTIDE SEQUENCE [LARGE SCALE GENOMIC DNA]</scope>
    <source>
        <strain evidence="2 3">ANC 4603</strain>
    </source>
</reference>
<dbReference type="Gene3D" id="3.40.30.10">
    <property type="entry name" value="Glutaredoxin"/>
    <property type="match status" value="1"/>
</dbReference>
<dbReference type="AlphaFoldDB" id="A0A1C3CYQ0"/>